<evidence type="ECO:0000313" key="1">
    <source>
        <dbReference type="EMBL" id="MCL2916125.1"/>
    </source>
</evidence>
<name>A0ABT0NCM9_9GAMM</name>
<dbReference type="Proteomes" id="UP001202831">
    <property type="component" value="Unassembled WGS sequence"/>
</dbReference>
<reference evidence="1 2" key="1">
    <citation type="submission" date="2022-01" db="EMBL/GenBank/DDBJ databases">
        <title>Whole genome-based taxonomy of the Shewanellaceae.</title>
        <authorList>
            <person name="Martin-Rodriguez A.J."/>
        </authorList>
    </citation>
    <scope>NUCLEOTIDE SEQUENCE [LARGE SCALE GENOMIC DNA]</scope>
    <source>
        <strain evidence="1 2">DSM 21332</strain>
    </source>
</reference>
<proteinExistence type="predicted"/>
<comment type="caution">
    <text evidence="1">The sequence shown here is derived from an EMBL/GenBank/DDBJ whole genome shotgun (WGS) entry which is preliminary data.</text>
</comment>
<organism evidence="1 2">
    <name type="scientific">Shewanella corallii</name>
    <dbReference type="NCBI Taxonomy" id="560080"/>
    <lineage>
        <taxon>Bacteria</taxon>
        <taxon>Pseudomonadati</taxon>
        <taxon>Pseudomonadota</taxon>
        <taxon>Gammaproteobacteria</taxon>
        <taxon>Alteromonadales</taxon>
        <taxon>Shewanellaceae</taxon>
        <taxon>Shewanella</taxon>
    </lineage>
</organism>
<dbReference type="RefSeq" id="WP_249250673.1">
    <property type="nucleotide sequence ID" value="NZ_JAKIKT010000011.1"/>
</dbReference>
<evidence type="ECO:0000313" key="2">
    <source>
        <dbReference type="Proteomes" id="UP001202831"/>
    </source>
</evidence>
<accession>A0ABT0NCM9</accession>
<gene>
    <name evidence="1" type="ORF">L2725_20505</name>
</gene>
<keyword evidence="2" id="KW-1185">Reference proteome</keyword>
<sequence>MSKPVNYSVFCKRYQLDAAEPDTRRLYKVYTSRLDVFNKVFSDLIVAEAIAKARDATAGLRR</sequence>
<dbReference type="EMBL" id="JAKIKT010000011">
    <property type="protein sequence ID" value="MCL2916125.1"/>
    <property type="molecule type" value="Genomic_DNA"/>
</dbReference>
<protein>
    <submittedName>
        <fullName evidence="1">Uncharacterized protein</fullName>
    </submittedName>
</protein>